<keyword evidence="2" id="KW-1133">Transmembrane helix</keyword>
<dbReference type="PANTHER" id="PTHR37305:SF1">
    <property type="entry name" value="MEMBRANE PROTEIN"/>
    <property type="match status" value="1"/>
</dbReference>
<evidence type="ECO:0000256" key="2">
    <source>
        <dbReference type="SAM" id="Phobius"/>
    </source>
</evidence>
<feature type="compositionally biased region" description="Basic and acidic residues" evidence="1">
    <location>
        <begin position="1"/>
        <end position="11"/>
    </location>
</feature>
<dbReference type="Pfam" id="PF12730">
    <property type="entry name" value="ABC2_membrane_4"/>
    <property type="match status" value="1"/>
</dbReference>
<comment type="caution">
    <text evidence="3">The sequence shown here is derived from an EMBL/GenBank/DDBJ whole genome shotgun (WGS) entry which is preliminary data.</text>
</comment>
<evidence type="ECO:0000313" key="4">
    <source>
        <dbReference type="Proteomes" id="UP001551675"/>
    </source>
</evidence>
<feature type="region of interest" description="Disordered" evidence="1">
    <location>
        <begin position="1"/>
        <end position="35"/>
    </location>
</feature>
<dbReference type="PANTHER" id="PTHR37305">
    <property type="entry name" value="INTEGRAL MEMBRANE PROTEIN-RELATED"/>
    <property type="match status" value="1"/>
</dbReference>
<feature type="transmembrane region" description="Helical" evidence="2">
    <location>
        <begin position="93"/>
        <end position="113"/>
    </location>
</feature>
<feature type="transmembrane region" description="Helical" evidence="2">
    <location>
        <begin position="198"/>
        <end position="221"/>
    </location>
</feature>
<feature type="transmembrane region" description="Helical" evidence="2">
    <location>
        <begin position="228"/>
        <end position="248"/>
    </location>
</feature>
<feature type="transmembrane region" description="Helical" evidence="2">
    <location>
        <begin position="155"/>
        <end position="178"/>
    </location>
</feature>
<evidence type="ECO:0000256" key="1">
    <source>
        <dbReference type="SAM" id="MobiDB-lite"/>
    </source>
</evidence>
<protein>
    <submittedName>
        <fullName evidence="3">ABC transporter permease</fullName>
    </submittedName>
</protein>
<sequence>MSNHEPSDRARRPSTAVLTPPDQTPDRAGAVPDRGPGRLRAAARLLGAEAALTFRRPRHLAMLGVLAIVPILIGVAVRLVAGDGVTESIVAQVAGNGLVLTFAAFFVMLPLILPLAVSVVAGDAVAGEASQGTLRYLLTAPAGRGRLLALKYANVLLFCLAACTLVAVSALVAGLVLFPSGPVTLLSGTTVPFAEGLLRAGVAVLYASAGMAALGALALLFSTLTENPIGAISATVVLVVVSEVLVAIPQLSALRPFLLTSWWNAFDGVLRAPMDTGRMGTGLLVFAGYIVISGSLAWARFTSRDVTS</sequence>
<gene>
    <name evidence="3" type="ORF">AB0I59_36215</name>
</gene>
<dbReference type="Proteomes" id="UP001551675">
    <property type="component" value="Unassembled WGS sequence"/>
</dbReference>
<dbReference type="RefSeq" id="WP_358140289.1">
    <property type="nucleotide sequence ID" value="NZ_JBFALK010000026.1"/>
</dbReference>
<organism evidence="3 4">
    <name type="scientific">Microtetraspora glauca</name>
    <dbReference type="NCBI Taxonomy" id="1996"/>
    <lineage>
        <taxon>Bacteria</taxon>
        <taxon>Bacillati</taxon>
        <taxon>Actinomycetota</taxon>
        <taxon>Actinomycetes</taxon>
        <taxon>Streptosporangiales</taxon>
        <taxon>Streptosporangiaceae</taxon>
        <taxon>Microtetraspora</taxon>
    </lineage>
</organism>
<feature type="transmembrane region" description="Helical" evidence="2">
    <location>
        <begin position="279"/>
        <end position="299"/>
    </location>
</feature>
<feature type="transmembrane region" description="Helical" evidence="2">
    <location>
        <begin position="60"/>
        <end position="81"/>
    </location>
</feature>
<keyword evidence="2" id="KW-0472">Membrane</keyword>
<dbReference type="EMBL" id="JBFALK010000026">
    <property type="protein sequence ID" value="MEV0974069.1"/>
    <property type="molecule type" value="Genomic_DNA"/>
</dbReference>
<keyword evidence="2" id="KW-0812">Transmembrane</keyword>
<accession>A0ABV3GR45</accession>
<evidence type="ECO:0000313" key="3">
    <source>
        <dbReference type="EMBL" id="MEV0974069.1"/>
    </source>
</evidence>
<keyword evidence="4" id="KW-1185">Reference proteome</keyword>
<proteinExistence type="predicted"/>
<reference evidence="3 4" key="1">
    <citation type="submission" date="2024-06" db="EMBL/GenBank/DDBJ databases">
        <title>The Natural Products Discovery Center: Release of the First 8490 Sequenced Strains for Exploring Actinobacteria Biosynthetic Diversity.</title>
        <authorList>
            <person name="Kalkreuter E."/>
            <person name="Kautsar S.A."/>
            <person name="Yang D."/>
            <person name="Bader C.D."/>
            <person name="Teijaro C.N."/>
            <person name="Fluegel L."/>
            <person name="Davis C.M."/>
            <person name="Simpson J.R."/>
            <person name="Lauterbach L."/>
            <person name="Steele A.D."/>
            <person name="Gui C."/>
            <person name="Meng S."/>
            <person name="Li G."/>
            <person name="Viehrig K."/>
            <person name="Ye F."/>
            <person name="Su P."/>
            <person name="Kiefer A.F."/>
            <person name="Nichols A."/>
            <person name="Cepeda A.J."/>
            <person name="Yan W."/>
            <person name="Fan B."/>
            <person name="Jiang Y."/>
            <person name="Adhikari A."/>
            <person name="Zheng C.-J."/>
            <person name="Schuster L."/>
            <person name="Cowan T.M."/>
            <person name="Smanski M.J."/>
            <person name="Chevrette M.G."/>
            <person name="De Carvalho L.P.S."/>
            <person name="Shen B."/>
        </authorList>
    </citation>
    <scope>NUCLEOTIDE SEQUENCE [LARGE SCALE GENOMIC DNA]</scope>
    <source>
        <strain evidence="3 4">NPDC050100</strain>
    </source>
</reference>
<name>A0ABV3GR45_MICGL</name>